<evidence type="ECO:0000256" key="3">
    <source>
        <dbReference type="ARBA" id="ARBA00005709"/>
    </source>
</evidence>
<dbReference type="Pfam" id="PF00700">
    <property type="entry name" value="Flagellin_C"/>
    <property type="match status" value="1"/>
</dbReference>
<accession>A0ABN1L5R3</accession>
<keyword evidence="5" id="KW-0975">Bacterial flagellum</keyword>
<evidence type="ECO:0000256" key="1">
    <source>
        <dbReference type="ARBA" id="ARBA00004365"/>
    </source>
</evidence>
<dbReference type="SUPFAM" id="SSF64518">
    <property type="entry name" value="Phase 1 flagellin"/>
    <property type="match status" value="1"/>
</dbReference>
<sequence length="406" mass="44025">MRVSTSQFYLQSAQNMAARNTDVHKQATYIDSGKRVLTAKDDAVSYSSLAGYKEGINQISQYTRNITLSTGSNQQTETAFEVTQDVLLNVKSRFIQANNGSLSDDDRQSLATQMKQYLEQVLDIANSKDETGGFIFSGHQIDKQPFALQADRSVIYQGDSGINQLAISNSVVVNMNQSGDEAFVKIANAVGDFSPEYNTNNGSATVTRAVVADRGSYDVATFPPGYTLDFTDADNNGQLEVVVTDSAANPVSTIDPFVPGQPFTFNGVEVTIEGTPEVGDQFGLGEDEDVSIFETLKAAIEWLETDSTAANTSQHQIDYGHILSQINSAASHISAQQGIMGVNLQLIVSQESQHLDTNLSLEKGRSSIEDLDFYQAATTLEQSKVALEAAQLTFSKIQGLSLLNYI</sequence>
<organism evidence="8 9">
    <name type="scientific">Colwellia asteriadis</name>
    <dbReference type="NCBI Taxonomy" id="517723"/>
    <lineage>
        <taxon>Bacteria</taxon>
        <taxon>Pseudomonadati</taxon>
        <taxon>Pseudomonadota</taxon>
        <taxon>Gammaproteobacteria</taxon>
        <taxon>Alteromonadales</taxon>
        <taxon>Colwelliaceae</taxon>
        <taxon>Colwellia</taxon>
    </lineage>
</organism>
<evidence type="ECO:0000256" key="2">
    <source>
        <dbReference type="ARBA" id="ARBA00004613"/>
    </source>
</evidence>
<gene>
    <name evidence="8" type="primary">flgL</name>
    <name evidence="8" type="ORF">GCM10009111_13880</name>
</gene>
<keyword evidence="8" id="KW-0282">Flagellum</keyword>
<comment type="caution">
    <text evidence="8">The sequence shown here is derived from an EMBL/GenBank/DDBJ whole genome shotgun (WGS) entry which is preliminary data.</text>
</comment>
<dbReference type="PANTHER" id="PTHR42792:SF1">
    <property type="entry name" value="FLAGELLAR HOOK-ASSOCIATED PROTEIN 3"/>
    <property type="match status" value="1"/>
</dbReference>
<dbReference type="Proteomes" id="UP001500021">
    <property type="component" value="Unassembled WGS sequence"/>
</dbReference>
<dbReference type="Gene3D" id="1.20.1330.10">
    <property type="entry name" value="f41 fragment of flagellin, N-terminal domain"/>
    <property type="match status" value="2"/>
</dbReference>
<dbReference type="NCBIfam" id="TIGR02550">
    <property type="entry name" value="flagell_flgL"/>
    <property type="match status" value="1"/>
</dbReference>
<evidence type="ECO:0000256" key="5">
    <source>
        <dbReference type="ARBA" id="ARBA00023143"/>
    </source>
</evidence>
<keyword evidence="8" id="KW-0969">Cilium</keyword>
<evidence type="ECO:0000313" key="9">
    <source>
        <dbReference type="Proteomes" id="UP001500021"/>
    </source>
</evidence>
<keyword evidence="8" id="KW-0966">Cell projection</keyword>
<protein>
    <submittedName>
        <fullName evidence="8">Flagellar hook-associated protein FlgL</fullName>
    </submittedName>
</protein>
<feature type="domain" description="Flagellin C-terminal" evidence="7">
    <location>
        <begin position="324"/>
        <end position="406"/>
    </location>
</feature>
<dbReference type="InterPro" id="IPR046358">
    <property type="entry name" value="Flagellin_C"/>
</dbReference>
<dbReference type="InterPro" id="IPR001492">
    <property type="entry name" value="Flagellin"/>
</dbReference>
<dbReference type="EMBL" id="BAAAFA010000004">
    <property type="protein sequence ID" value="GAA0815486.1"/>
    <property type="molecule type" value="Genomic_DNA"/>
</dbReference>
<evidence type="ECO:0000259" key="7">
    <source>
        <dbReference type="Pfam" id="PF00700"/>
    </source>
</evidence>
<evidence type="ECO:0000259" key="6">
    <source>
        <dbReference type="Pfam" id="PF00669"/>
    </source>
</evidence>
<keyword evidence="9" id="KW-1185">Reference proteome</keyword>
<dbReference type="RefSeq" id="WP_343816585.1">
    <property type="nucleotide sequence ID" value="NZ_BAAAFA010000004.1"/>
</dbReference>
<proteinExistence type="inferred from homology"/>
<dbReference type="PANTHER" id="PTHR42792">
    <property type="entry name" value="FLAGELLIN"/>
    <property type="match status" value="1"/>
</dbReference>
<feature type="domain" description="Flagellin N-terminal" evidence="6">
    <location>
        <begin position="3"/>
        <end position="139"/>
    </location>
</feature>
<keyword evidence="4" id="KW-0964">Secreted</keyword>
<comment type="subcellular location">
    <subcellularLocation>
        <location evidence="1">Bacterial flagellum</location>
    </subcellularLocation>
    <subcellularLocation>
        <location evidence="2">Secreted</location>
    </subcellularLocation>
</comment>
<dbReference type="InterPro" id="IPR013384">
    <property type="entry name" value="Flagell_FlgL"/>
</dbReference>
<reference evidence="8 9" key="1">
    <citation type="journal article" date="2019" name="Int. J. Syst. Evol. Microbiol.">
        <title>The Global Catalogue of Microorganisms (GCM) 10K type strain sequencing project: providing services to taxonomists for standard genome sequencing and annotation.</title>
        <authorList>
            <consortium name="The Broad Institute Genomics Platform"/>
            <consortium name="The Broad Institute Genome Sequencing Center for Infectious Disease"/>
            <person name="Wu L."/>
            <person name="Ma J."/>
        </authorList>
    </citation>
    <scope>NUCLEOTIDE SEQUENCE [LARGE SCALE GENOMIC DNA]</scope>
    <source>
        <strain evidence="8 9">JCM 15608</strain>
    </source>
</reference>
<evidence type="ECO:0000256" key="4">
    <source>
        <dbReference type="ARBA" id="ARBA00022525"/>
    </source>
</evidence>
<comment type="similarity">
    <text evidence="3">Belongs to the bacterial flagellin family.</text>
</comment>
<dbReference type="InterPro" id="IPR001029">
    <property type="entry name" value="Flagellin_N"/>
</dbReference>
<name>A0ABN1L5R3_9GAMM</name>
<dbReference type="Pfam" id="PF00669">
    <property type="entry name" value="Flagellin_N"/>
    <property type="match status" value="1"/>
</dbReference>
<evidence type="ECO:0000313" key="8">
    <source>
        <dbReference type="EMBL" id="GAA0815486.1"/>
    </source>
</evidence>